<proteinExistence type="predicted"/>
<dbReference type="EMBL" id="WSLF01000006">
    <property type="protein sequence ID" value="KAE9634087.1"/>
    <property type="molecule type" value="Genomic_DNA"/>
</dbReference>
<feature type="transmembrane region" description="Helical" evidence="7">
    <location>
        <begin position="20"/>
        <end position="43"/>
    </location>
</feature>
<dbReference type="AlphaFoldDB" id="A0A7C8LT75"/>
<feature type="transmembrane region" description="Helical" evidence="7">
    <location>
        <begin position="49"/>
        <end position="69"/>
    </location>
</feature>
<evidence type="ECO:0000256" key="2">
    <source>
        <dbReference type="ARBA" id="ARBA00022448"/>
    </source>
</evidence>
<feature type="transmembrane region" description="Helical" evidence="7">
    <location>
        <begin position="292"/>
        <end position="309"/>
    </location>
</feature>
<evidence type="ECO:0000256" key="1">
    <source>
        <dbReference type="ARBA" id="ARBA00004651"/>
    </source>
</evidence>
<keyword evidence="3" id="KW-1003">Cell membrane</keyword>
<accession>A0A7C8LT75</accession>
<keyword evidence="6 7" id="KW-0472">Membrane</keyword>
<dbReference type="GO" id="GO:0022857">
    <property type="term" value="F:transmembrane transporter activity"/>
    <property type="evidence" value="ECO:0007669"/>
    <property type="project" value="InterPro"/>
</dbReference>
<dbReference type="Gene3D" id="1.20.1250.20">
    <property type="entry name" value="MFS general substrate transporter like domains"/>
    <property type="match status" value="1"/>
</dbReference>
<dbReference type="PANTHER" id="PTHR23513">
    <property type="entry name" value="INTEGRAL MEMBRANE EFFLUX PROTEIN-RELATED"/>
    <property type="match status" value="1"/>
</dbReference>
<evidence type="ECO:0000256" key="6">
    <source>
        <dbReference type="ARBA" id="ARBA00023136"/>
    </source>
</evidence>
<keyword evidence="5 7" id="KW-1133">Transmembrane helix</keyword>
<sequence>MHQENKQQATSLLNKKAALFLLSQNISLFGSSVVAFAIIWYITLETSSGIWLMLSTICSMLPQVVVSLWGGVWADRYNRKYLIMLSDGFIALSTLGLAIAFWAGFRRMELLLAVSAVRSIGAGIQTPAVNAVFPQLVGKDKLTKVQGINQTLNSLLTLLAPAVGGIVLDSVDIAWAFMIDVATAALAILIFSFIKVEKIQRMDPSTSVFTELKEGIHYTFSNPFLKGIIICYLFSFFLITPAAVMTPLMIERSFGGDVWRLTANEIVWTVGTIIGGVFVSLYGEFKDKTRTIAMCLVAFGITFALLGVAGNFVVYLIIIGVSGFFMPVITTAETVFIQENTQPAMMGRVFSIVQIISSSAMPIAILFFGPLADIISVESIMIVSGILLALVGILYSHAQKNIRRSDSIH</sequence>
<dbReference type="OrthoDB" id="9775268at2"/>
<keyword evidence="10" id="KW-1185">Reference proteome</keyword>
<feature type="transmembrane region" description="Helical" evidence="7">
    <location>
        <begin position="266"/>
        <end position="285"/>
    </location>
</feature>
<dbReference type="RefSeq" id="WP_158740369.1">
    <property type="nucleotide sequence ID" value="NZ_JAFBEP010000008.1"/>
</dbReference>
<comment type="subcellular location">
    <subcellularLocation>
        <location evidence="1">Cell membrane</location>
        <topology evidence="1">Multi-pass membrane protein</topology>
    </subcellularLocation>
</comment>
<dbReference type="GO" id="GO:0005886">
    <property type="term" value="C:plasma membrane"/>
    <property type="evidence" value="ECO:0007669"/>
    <property type="project" value="UniProtKB-SubCell"/>
</dbReference>
<dbReference type="InterPro" id="IPR011701">
    <property type="entry name" value="MFS"/>
</dbReference>
<dbReference type="InterPro" id="IPR036259">
    <property type="entry name" value="MFS_trans_sf"/>
</dbReference>
<keyword evidence="4 7" id="KW-0812">Transmembrane</keyword>
<comment type="caution">
    <text evidence="9">The sequence shown here is derived from an EMBL/GenBank/DDBJ whole genome shotgun (WGS) entry which is preliminary data.</text>
</comment>
<dbReference type="PROSITE" id="PS50850">
    <property type="entry name" value="MFS"/>
    <property type="match status" value="1"/>
</dbReference>
<feature type="transmembrane region" description="Helical" evidence="7">
    <location>
        <begin position="173"/>
        <end position="194"/>
    </location>
</feature>
<feature type="transmembrane region" description="Helical" evidence="7">
    <location>
        <begin position="374"/>
        <end position="395"/>
    </location>
</feature>
<evidence type="ECO:0000313" key="9">
    <source>
        <dbReference type="EMBL" id="KAE9634087.1"/>
    </source>
</evidence>
<reference evidence="9 10" key="1">
    <citation type="submission" date="2019-12" db="EMBL/GenBank/DDBJ databases">
        <title>Defluviitalea raffinosedens, isolated from a biogas fermenter, genome sequencing and characterization.</title>
        <authorList>
            <person name="Rettenmaier R."/>
            <person name="Schneider M."/>
            <person name="Neuhaus K."/>
            <person name="Liebl W."/>
            <person name="Zverlov V."/>
        </authorList>
    </citation>
    <scope>NUCLEOTIDE SEQUENCE [LARGE SCALE GENOMIC DNA]</scope>
    <source>
        <strain evidence="9 10">249c-K6</strain>
    </source>
</reference>
<feature type="transmembrane region" description="Helical" evidence="7">
    <location>
        <begin position="349"/>
        <end position="368"/>
    </location>
</feature>
<evidence type="ECO:0000256" key="4">
    <source>
        <dbReference type="ARBA" id="ARBA00022692"/>
    </source>
</evidence>
<evidence type="ECO:0000259" key="8">
    <source>
        <dbReference type="PROSITE" id="PS50850"/>
    </source>
</evidence>
<dbReference type="CDD" id="cd06173">
    <property type="entry name" value="MFS_MefA_like"/>
    <property type="match status" value="1"/>
</dbReference>
<gene>
    <name evidence="9" type="ORF">GND95_08170</name>
</gene>
<evidence type="ECO:0000313" key="10">
    <source>
        <dbReference type="Proteomes" id="UP000483018"/>
    </source>
</evidence>
<feature type="transmembrane region" description="Helical" evidence="7">
    <location>
        <begin position="315"/>
        <end position="337"/>
    </location>
</feature>
<dbReference type="SUPFAM" id="SSF103473">
    <property type="entry name" value="MFS general substrate transporter"/>
    <property type="match status" value="1"/>
</dbReference>
<keyword evidence="2" id="KW-0813">Transport</keyword>
<feature type="domain" description="Major facilitator superfamily (MFS) profile" evidence="8">
    <location>
        <begin position="11"/>
        <end position="403"/>
    </location>
</feature>
<evidence type="ECO:0000256" key="5">
    <source>
        <dbReference type="ARBA" id="ARBA00022989"/>
    </source>
</evidence>
<dbReference type="Proteomes" id="UP000483018">
    <property type="component" value="Unassembled WGS sequence"/>
</dbReference>
<dbReference type="InterPro" id="IPR020846">
    <property type="entry name" value="MFS_dom"/>
</dbReference>
<evidence type="ECO:0000256" key="3">
    <source>
        <dbReference type="ARBA" id="ARBA00022475"/>
    </source>
</evidence>
<dbReference type="PANTHER" id="PTHR23513:SF6">
    <property type="entry name" value="MAJOR FACILITATOR SUPERFAMILY ASSOCIATED DOMAIN-CONTAINING PROTEIN"/>
    <property type="match status" value="1"/>
</dbReference>
<name>A0A7C8LT75_9FIRM</name>
<feature type="transmembrane region" description="Helical" evidence="7">
    <location>
        <begin position="81"/>
        <end position="105"/>
    </location>
</feature>
<protein>
    <submittedName>
        <fullName evidence="9">MFS transporter</fullName>
    </submittedName>
</protein>
<organism evidence="9 10">
    <name type="scientific">Defluviitalea raffinosedens</name>
    <dbReference type="NCBI Taxonomy" id="1450156"/>
    <lineage>
        <taxon>Bacteria</taxon>
        <taxon>Bacillati</taxon>
        <taxon>Bacillota</taxon>
        <taxon>Clostridia</taxon>
        <taxon>Lachnospirales</taxon>
        <taxon>Defluviitaleaceae</taxon>
        <taxon>Defluviitalea</taxon>
    </lineage>
</organism>
<evidence type="ECO:0000256" key="7">
    <source>
        <dbReference type="SAM" id="Phobius"/>
    </source>
</evidence>
<feature type="transmembrane region" description="Helical" evidence="7">
    <location>
        <begin position="224"/>
        <end position="246"/>
    </location>
</feature>
<dbReference type="Pfam" id="PF07690">
    <property type="entry name" value="MFS_1"/>
    <property type="match status" value="1"/>
</dbReference>